<keyword evidence="2" id="KW-1185">Reference proteome</keyword>
<protein>
    <submittedName>
        <fullName evidence="1">Uncharacterized protein</fullName>
    </submittedName>
</protein>
<comment type="caution">
    <text evidence="1">The sequence shown here is derived from an EMBL/GenBank/DDBJ whole genome shotgun (WGS) entry which is preliminary data.</text>
</comment>
<evidence type="ECO:0000313" key="2">
    <source>
        <dbReference type="Proteomes" id="UP001228581"/>
    </source>
</evidence>
<reference evidence="1 2" key="1">
    <citation type="submission" date="2023-05" db="EMBL/GenBank/DDBJ databases">
        <authorList>
            <person name="Zhang X."/>
        </authorList>
    </citation>
    <scope>NUCLEOTIDE SEQUENCE [LARGE SCALE GENOMIC DNA]</scope>
    <source>
        <strain evidence="1 2">DM2B3-1</strain>
    </source>
</reference>
<name>A0ABT7CUP2_9BACT</name>
<dbReference type="RefSeq" id="WP_314002669.1">
    <property type="nucleotide sequence ID" value="NZ_JASJOT010000030.1"/>
</dbReference>
<evidence type="ECO:0000313" key="1">
    <source>
        <dbReference type="EMBL" id="MDJ1497241.1"/>
    </source>
</evidence>
<accession>A0ABT7CUP2</accession>
<organism evidence="1 2">
    <name type="scientific">Xanthocytophaga flava</name>
    <dbReference type="NCBI Taxonomy" id="3048013"/>
    <lineage>
        <taxon>Bacteria</taxon>
        <taxon>Pseudomonadati</taxon>
        <taxon>Bacteroidota</taxon>
        <taxon>Cytophagia</taxon>
        <taxon>Cytophagales</taxon>
        <taxon>Rhodocytophagaceae</taxon>
        <taxon>Xanthocytophaga</taxon>
    </lineage>
</organism>
<gene>
    <name evidence="1" type="ORF">QNI19_30160</name>
</gene>
<sequence length="370" mass="42123">MQVLNKAGNNPTVKAAIKAMCAQKKQTDQQLIAIADEMYKDLTSIQINLFAPDVLNKEDLSSCAGNCSLLAENLEKLTANNVNSWELIDEAKVLTNKPDRKRDIILLEKISTLHQKAPFNDVTFLARMLPIKTGNQESSAKRYLNADEVVTQFLWKHSRAIETGGGVATLKEELDNLGWFVDTHAQTSNVGAYLHETLQSSSKIKGGLYGMSLLQSGQPLAGLTVIGFEERLDENTDDAEESNLRTDIKFDNLFVETKNYSTVASLTSSSSFISQFEQYLKNVNSFDQIRYYFKQRNEITQTKVKEKFKEIYKKNNYAMFNLIWNNQELQNNLWPLTSRPPGFTKNIAQREFTSWVDKLDNRLFNFINVK</sequence>
<proteinExistence type="predicted"/>
<dbReference type="EMBL" id="JASJOT010000030">
    <property type="protein sequence ID" value="MDJ1497241.1"/>
    <property type="molecule type" value="Genomic_DNA"/>
</dbReference>
<dbReference type="Proteomes" id="UP001228581">
    <property type="component" value="Unassembled WGS sequence"/>
</dbReference>